<comment type="caution">
    <text evidence="1">The sequence shown here is derived from an EMBL/GenBank/DDBJ whole genome shotgun (WGS) entry which is preliminary data.</text>
</comment>
<organism evidence="1 2">
    <name type="scientific">Oerskovia merdavium</name>
    <dbReference type="NCBI Taxonomy" id="2762227"/>
    <lineage>
        <taxon>Bacteria</taxon>
        <taxon>Bacillati</taxon>
        <taxon>Actinomycetota</taxon>
        <taxon>Actinomycetes</taxon>
        <taxon>Micrococcales</taxon>
        <taxon>Cellulomonadaceae</taxon>
        <taxon>Oerskovia</taxon>
    </lineage>
</organism>
<gene>
    <name evidence="1" type="ORF">H9641_04825</name>
</gene>
<name>A0ABR8TW77_9CELL</name>
<protein>
    <submittedName>
        <fullName evidence="1">Uncharacterized protein</fullName>
    </submittedName>
</protein>
<dbReference type="RefSeq" id="WP_191801481.1">
    <property type="nucleotide sequence ID" value="NZ_JACSQF010000003.1"/>
</dbReference>
<sequence length="174" mass="19987">MNEPEALNILMYLNRAGLIRMMEDQGAVWADILQNVAFKDAEAAAREIARTRLSTDRWVVPGDILALVNKTRNRYYNQIPPALREVPELEAFKVADRPWENAHPRQYHTFSMTYTRALTDGLDPQAALDIACERAGIPTTKHEAWANHKANQGALPARSYEEPPIDRRNEWMFR</sequence>
<dbReference type="Proteomes" id="UP000655570">
    <property type="component" value="Unassembled WGS sequence"/>
</dbReference>
<proteinExistence type="predicted"/>
<dbReference type="EMBL" id="JACSQF010000003">
    <property type="protein sequence ID" value="MBD7980041.1"/>
    <property type="molecule type" value="Genomic_DNA"/>
</dbReference>
<accession>A0ABR8TW77</accession>
<evidence type="ECO:0000313" key="1">
    <source>
        <dbReference type="EMBL" id="MBD7980041.1"/>
    </source>
</evidence>
<keyword evidence="2" id="KW-1185">Reference proteome</keyword>
<reference evidence="1 2" key="1">
    <citation type="submission" date="2020-08" db="EMBL/GenBank/DDBJ databases">
        <title>A Genomic Blueprint of the Chicken Gut Microbiome.</title>
        <authorList>
            <person name="Gilroy R."/>
            <person name="Ravi A."/>
            <person name="Getino M."/>
            <person name="Pursley I."/>
            <person name="Horton D.L."/>
            <person name="Alikhan N.-F."/>
            <person name="Baker D."/>
            <person name="Gharbi K."/>
            <person name="Hall N."/>
            <person name="Watson M."/>
            <person name="Adriaenssens E.M."/>
            <person name="Foster-Nyarko E."/>
            <person name="Jarju S."/>
            <person name="Secka A."/>
            <person name="Antonio M."/>
            <person name="Oren A."/>
            <person name="Chaudhuri R."/>
            <person name="La Ragione R.M."/>
            <person name="Hildebrand F."/>
            <person name="Pallen M.J."/>
        </authorList>
    </citation>
    <scope>NUCLEOTIDE SEQUENCE [LARGE SCALE GENOMIC DNA]</scope>
    <source>
        <strain evidence="1 2">Sa2CUA9</strain>
    </source>
</reference>
<evidence type="ECO:0000313" key="2">
    <source>
        <dbReference type="Proteomes" id="UP000655570"/>
    </source>
</evidence>